<gene>
    <name evidence="1" type="ORF">PsPhPollyC_gp39</name>
</gene>
<keyword evidence="2" id="KW-1185">Reference proteome</keyword>
<reference evidence="1 2" key="1">
    <citation type="submission" date="2018-01" db="EMBL/GenBank/DDBJ databases">
        <title>Pseudomonas phages infecting Pseudomonas sp. isolated from Prunus avium.</title>
        <authorList>
            <person name="Colberg O."/>
            <person name="Byth Carstens A."/>
        </authorList>
    </citation>
    <scope>NUCLEOTIDE SEQUENCE [LARGE SCALE GENOMIC DNA]</scope>
</reference>
<organism evidence="1 2">
    <name type="scientific">Pseudomonas phage PollyC</name>
    <dbReference type="NCBI Taxonomy" id="2079290"/>
    <lineage>
        <taxon>Viruses</taxon>
        <taxon>Duplodnaviria</taxon>
        <taxon>Heunggongvirae</taxon>
        <taxon>Uroviricota</taxon>
        <taxon>Caudoviricetes</taxon>
        <taxon>Autographivirales</taxon>
        <taxon>Autonotataviridae</taxon>
        <taxon>Pollyceevirus</taxon>
        <taxon>Pollyceevirus pollyC</taxon>
    </lineage>
</organism>
<evidence type="ECO:0000313" key="2">
    <source>
        <dbReference type="Proteomes" id="UP000241341"/>
    </source>
</evidence>
<name>A0A2K9VHT5_9CAUD</name>
<evidence type="ECO:0000313" key="1">
    <source>
        <dbReference type="EMBL" id="AUV61921.1"/>
    </source>
</evidence>
<dbReference type="EMBL" id="MG775261">
    <property type="protein sequence ID" value="AUV61921.1"/>
    <property type="molecule type" value="Genomic_DNA"/>
</dbReference>
<accession>A0A2K9VHT5</accession>
<protein>
    <submittedName>
        <fullName evidence="1">Uncharacterized protein</fullName>
    </submittedName>
</protein>
<proteinExistence type="predicted"/>
<sequence length="87" mass="9578">MKRHQYQQQVQRNLTTAPILGLLKRSGVKLLDHDEQSIVERKVVGINAAGEMREALGTGYGVERVETLPDGNAQAHLARVSGLAYPQ</sequence>
<dbReference type="Proteomes" id="UP000241341">
    <property type="component" value="Segment"/>
</dbReference>